<comment type="subcellular location">
    <subcellularLocation>
        <location evidence="1">Cell membrane</location>
        <topology evidence="1">Multi-pass membrane protein</topology>
    </subcellularLocation>
</comment>
<dbReference type="Pfam" id="PF07690">
    <property type="entry name" value="MFS_1"/>
    <property type="match status" value="2"/>
</dbReference>
<dbReference type="PROSITE" id="PS50850">
    <property type="entry name" value="MFS"/>
    <property type="match status" value="1"/>
</dbReference>
<reference evidence="9 10" key="1">
    <citation type="submission" date="2021-01" db="EMBL/GenBank/DDBJ databases">
        <title>FDA dAtabase for Regulatory Grade micrObial Sequences (FDA-ARGOS): Supporting development and validation of Infectious Disease Dx tests.</title>
        <authorList>
            <person name="Nelson B."/>
            <person name="Plummer A."/>
            <person name="Tallon L."/>
            <person name="Sadzewicz L."/>
            <person name="Zhao X."/>
            <person name="Boylan J."/>
            <person name="Ott S."/>
            <person name="Bowen H."/>
            <person name="Vavikolanu K."/>
            <person name="Mehta A."/>
            <person name="Aluvathingal J."/>
            <person name="Nadendla S."/>
            <person name="Myers T."/>
            <person name="Yan Y."/>
            <person name="Sichtig H."/>
        </authorList>
    </citation>
    <scope>NUCLEOTIDE SEQUENCE [LARGE SCALE GENOMIC DNA]</scope>
    <source>
        <strain evidence="9 10">FDAARGOS_1161</strain>
    </source>
</reference>
<keyword evidence="10" id="KW-1185">Reference proteome</keyword>
<evidence type="ECO:0000256" key="2">
    <source>
        <dbReference type="ARBA" id="ARBA00022448"/>
    </source>
</evidence>
<keyword evidence="6 7" id="KW-0472">Membrane</keyword>
<dbReference type="SUPFAM" id="SSF103473">
    <property type="entry name" value="MFS general substrate transporter"/>
    <property type="match status" value="1"/>
</dbReference>
<dbReference type="InterPro" id="IPR005829">
    <property type="entry name" value="Sugar_transporter_CS"/>
</dbReference>
<keyword evidence="3" id="KW-1003">Cell membrane</keyword>
<feature type="transmembrane region" description="Helical" evidence="7">
    <location>
        <begin position="12"/>
        <end position="34"/>
    </location>
</feature>
<evidence type="ECO:0000256" key="7">
    <source>
        <dbReference type="SAM" id="Phobius"/>
    </source>
</evidence>
<feature type="transmembrane region" description="Helical" evidence="7">
    <location>
        <begin position="97"/>
        <end position="118"/>
    </location>
</feature>
<dbReference type="PANTHER" id="PTHR23517:SF3">
    <property type="entry name" value="INTEGRAL MEMBRANE TRANSPORT PROTEIN"/>
    <property type="match status" value="1"/>
</dbReference>
<feature type="transmembrane region" description="Helical" evidence="7">
    <location>
        <begin position="296"/>
        <end position="312"/>
    </location>
</feature>
<dbReference type="KEGG" id="ppsr:I6J18_03490"/>
<dbReference type="CDD" id="cd17329">
    <property type="entry name" value="MFS_MdtH_MDR_like"/>
    <property type="match status" value="1"/>
</dbReference>
<evidence type="ECO:0000313" key="9">
    <source>
        <dbReference type="EMBL" id="QQT00981.1"/>
    </source>
</evidence>
<keyword evidence="2" id="KW-0813">Transport</keyword>
<feature type="transmembrane region" description="Helical" evidence="7">
    <location>
        <begin position="207"/>
        <end position="230"/>
    </location>
</feature>
<dbReference type="EMBL" id="CP068053">
    <property type="protein sequence ID" value="QQT00981.1"/>
    <property type="molecule type" value="Genomic_DNA"/>
</dbReference>
<dbReference type="AlphaFoldDB" id="A0A974NN20"/>
<evidence type="ECO:0000256" key="3">
    <source>
        <dbReference type="ARBA" id="ARBA00022475"/>
    </source>
</evidence>
<dbReference type="Gene3D" id="1.20.1250.20">
    <property type="entry name" value="MFS general substrate transporter like domains"/>
    <property type="match status" value="1"/>
</dbReference>
<accession>A0A974NN20</accession>
<dbReference type="InterPro" id="IPR011701">
    <property type="entry name" value="MFS"/>
</dbReference>
<evidence type="ECO:0000256" key="1">
    <source>
        <dbReference type="ARBA" id="ARBA00004651"/>
    </source>
</evidence>
<feature type="transmembrane region" description="Helical" evidence="7">
    <location>
        <begin position="166"/>
        <end position="186"/>
    </location>
</feature>
<proteinExistence type="predicted"/>
<dbReference type="PROSITE" id="PS00216">
    <property type="entry name" value="SUGAR_TRANSPORT_1"/>
    <property type="match status" value="1"/>
</dbReference>
<keyword evidence="4 7" id="KW-0812">Transmembrane</keyword>
<gene>
    <name evidence="9" type="ORF">I6J18_03490</name>
</gene>
<feature type="transmembrane region" description="Helical" evidence="7">
    <location>
        <begin position="318"/>
        <end position="336"/>
    </location>
</feature>
<feature type="transmembrane region" description="Helical" evidence="7">
    <location>
        <begin position="264"/>
        <end position="284"/>
    </location>
</feature>
<evidence type="ECO:0000256" key="5">
    <source>
        <dbReference type="ARBA" id="ARBA00022989"/>
    </source>
</evidence>
<feature type="transmembrane region" description="Helical" evidence="7">
    <location>
        <begin position="139"/>
        <end position="160"/>
    </location>
</feature>
<feature type="transmembrane region" description="Helical" evidence="7">
    <location>
        <begin position="357"/>
        <end position="376"/>
    </location>
</feature>
<feature type="transmembrane region" description="Helical" evidence="7">
    <location>
        <begin position="73"/>
        <end position="91"/>
    </location>
</feature>
<dbReference type="InterPro" id="IPR036259">
    <property type="entry name" value="MFS_trans_sf"/>
</dbReference>
<dbReference type="Proteomes" id="UP000595254">
    <property type="component" value="Chromosome"/>
</dbReference>
<keyword evidence="5 7" id="KW-1133">Transmembrane helix</keyword>
<dbReference type="PANTHER" id="PTHR23517">
    <property type="entry name" value="RESISTANCE PROTEIN MDTM, PUTATIVE-RELATED-RELATED"/>
    <property type="match status" value="1"/>
</dbReference>
<protein>
    <submittedName>
        <fullName evidence="9">MFS transporter</fullName>
    </submittedName>
</protein>
<evidence type="ECO:0000256" key="6">
    <source>
        <dbReference type="ARBA" id="ARBA00023136"/>
    </source>
</evidence>
<dbReference type="RefSeq" id="WP_201647875.1">
    <property type="nucleotide sequence ID" value="NZ_CP068053.1"/>
</dbReference>
<name>A0A974NN20_PERPY</name>
<feature type="transmembrane region" description="Helical" evidence="7">
    <location>
        <begin position="382"/>
        <end position="404"/>
    </location>
</feature>
<dbReference type="GO" id="GO:0022857">
    <property type="term" value="F:transmembrane transporter activity"/>
    <property type="evidence" value="ECO:0007669"/>
    <property type="project" value="InterPro"/>
</dbReference>
<evidence type="ECO:0000256" key="4">
    <source>
        <dbReference type="ARBA" id="ARBA00022692"/>
    </source>
</evidence>
<sequence length="421" mass="47278">MFKELHPNIRTRIYLSFLSKVVSSMIFPFMAIYFTEKINAETASILLIINIAVQFLANLYGGYLADLIGRKKIMVLGELIKVFAFTGMLISNSPYWTSPWLTFMMMLLVGISSGLSNPASDAMLIDVSTPKTRTYMYSINYWAVNLSIMIGSIIGGWFFRTHLFELILAMLAMSILTAWLTIYYITETLKKKDVPQKQYGLKPLLNSYRIVISDLPFLLFTLAGIAIMTIEFQRNNFISVRLAAEFQQIQIDFLSIFSFSIDGIKVLSILTLENTLIIVLFTAFTSKWVQTKSMQKMMYVGFILFTVGYSIFTLSNHFSFLIFGVFILSIGELIYVPCRQSILADIVDEKHRASYMAINGLVFQAGKLIGAASLFLGQATGAIGIAGLLLFSCLSGIILSEIALRKKVKSLNNLLEIQQGN</sequence>
<feature type="transmembrane region" description="Helical" evidence="7">
    <location>
        <begin position="40"/>
        <end position="61"/>
    </location>
</feature>
<organism evidence="9 10">
    <name type="scientific">Peribacillus psychrosaccharolyticus</name>
    <name type="common">Bacillus psychrosaccharolyticus</name>
    <dbReference type="NCBI Taxonomy" id="1407"/>
    <lineage>
        <taxon>Bacteria</taxon>
        <taxon>Bacillati</taxon>
        <taxon>Bacillota</taxon>
        <taxon>Bacilli</taxon>
        <taxon>Bacillales</taxon>
        <taxon>Bacillaceae</taxon>
        <taxon>Peribacillus</taxon>
    </lineage>
</organism>
<evidence type="ECO:0000259" key="8">
    <source>
        <dbReference type="PROSITE" id="PS50850"/>
    </source>
</evidence>
<feature type="domain" description="Major facilitator superfamily (MFS) profile" evidence="8">
    <location>
        <begin position="1"/>
        <end position="408"/>
    </location>
</feature>
<dbReference type="InterPro" id="IPR050171">
    <property type="entry name" value="MFS_Transporters"/>
</dbReference>
<dbReference type="GO" id="GO:0005886">
    <property type="term" value="C:plasma membrane"/>
    <property type="evidence" value="ECO:0007669"/>
    <property type="project" value="UniProtKB-SubCell"/>
</dbReference>
<evidence type="ECO:0000313" key="10">
    <source>
        <dbReference type="Proteomes" id="UP000595254"/>
    </source>
</evidence>
<dbReference type="InterPro" id="IPR020846">
    <property type="entry name" value="MFS_dom"/>
</dbReference>